<comment type="caution">
    <text evidence="1">The sequence shown here is derived from an EMBL/GenBank/DDBJ whole genome shotgun (WGS) entry which is preliminary data.</text>
</comment>
<keyword evidence="2" id="KW-1185">Reference proteome</keyword>
<accession>U2KGA6</accession>
<sequence length="195" mass="22353">MNLLELIKLLNMNYSGSLDEYGFFMELIDRCIGEDKQNPFSGIDKDTVERGIRGQNGLSKAKLKKVNQFREVGRLAKYIEEKYPEDKIYLMESQIKLQVPDFNPDEADFSYPCEDLFFQLLDVYINTTNKRSKKKQESTALSPDDITLMTESPVQQPVVQQFVQNQFNISQTGNGINIGHADTIEIRDGKVVTLK</sequence>
<organism evidence="1 2">
    <name type="scientific">Ruminococcus callidus ATCC 27760</name>
    <dbReference type="NCBI Taxonomy" id="411473"/>
    <lineage>
        <taxon>Bacteria</taxon>
        <taxon>Bacillati</taxon>
        <taxon>Bacillota</taxon>
        <taxon>Clostridia</taxon>
        <taxon>Eubacteriales</taxon>
        <taxon>Oscillospiraceae</taxon>
        <taxon>Ruminococcus</taxon>
    </lineage>
</organism>
<dbReference type="Proteomes" id="UP000016662">
    <property type="component" value="Unassembled WGS sequence"/>
</dbReference>
<proteinExistence type="predicted"/>
<protein>
    <submittedName>
        <fullName evidence="1">Uncharacterized protein</fullName>
    </submittedName>
</protein>
<evidence type="ECO:0000313" key="1">
    <source>
        <dbReference type="EMBL" id="ERJ91287.1"/>
    </source>
</evidence>
<dbReference type="EMBL" id="AWVF01000321">
    <property type="protein sequence ID" value="ERJ91287.1"/>
    <property type="molecule type" value="Genomic_DNA"/>
</dbReference>
<dbReference type="AlphaFoldDB" id="U2KGA6"/>
<evidence type="ECO:0000313" key="2">
    <source>
        <dbReference type="Proteomes" id="UP000016662"/>
    </source>
</evidence>
<dbReference type="STRING" id="411473.RUMCAL_02626"/>
<name>U2KGA6_9FIRM</name>
<dbReference type="HOGENOM" id="CLU_1395420_0_0_9"/>
<gene>
    <name evidence="1" type="ORF">RUMCAL_02626</name>
</gene>
<reference evidence="1 2" key="1">
    <citation type="submission" date="2013-07" db="EMBL/GenBank/DDBJ databases">
        <authorList>
            <person name="Weinstock G."/>
            <person name="Sodergren E."/>
            <person name="Wylie T."/>
            <person name="Fulton L."/>
            <person name="Fulton R."/>
            <person name="Fronick C."/>
            <person name="O'Laughlin M."/>
            <person name="Godfrey J."/>
            <person name="Miner T."/>
            <person name="Herter B."/>
            <person name="Appelbaum E."/>
            <person name="Cordes M."/>
            <person name="Lek S."/>
            <person name="Wollam A."/>
            <person name="Pepin K.H."/>
            <person name="Palsikar V.B."/>
            <person name="Mitreva M."/>
            <person name="Wilson R.K."/>
        </authorList>
    </citation>
    <scope>NUCLEOTIDE SEQUENCE [LARGE SCALE GENOMIC DNA]</scope>
    <source>
        <strain evidence="1 2">ATCC 27760</strain>
    </source>
</reference>